<accession>A0A378IJE1</accession>
<evidence type="ECO:0000313" key="10">
    <source>
        <dbReference type="Proteomes" id="UP000054735"/>
    </source>
</evidence>
<feature type="chain" id="PRO_5017011340" description="Putrescine-binding periplasmic protein" evidence="7">
    <location>
        <begin position="20"/>
        <end position="341"/>
    </location>
</feature>
<feature type="binding site" evidence="6">
    <location>
        <position position="319"/>
    </location>
    <ligand>
        <name>spermidine</name>
        <dbReference type="ChEBI" id="CHEBI:57834"/>
    </ligand>
</feature>
<comment type="function">
    <text evidence="5">Required for the activity of the bacterial periplasmic transport system of putrescine.</text>
</comment>
<evidence type="ECO:0000256" key="7">
    <source>
        <dbReference type="SAM" id="SignalP"/>
    </source>
</evidence>
<dbReference type="GO" id="GO:0019808">
    <property type="term" value="F:polyamine binding"/>
    <property type="evidence" value="ECO:0007669"/>
    <property type="project" value="InterPro"/>
</dbReference>
<dbReference type="PROSITE" id="PS51257">
    <property type="entry name" value="PROKAR_LIPOPROTEIN"/>
    <property type="match status" value="1"/>
</dbReference>
<dbReference type="GO" id="GO:0042597">
    <property type="term" value="C:periplasmic space"/>
    <property type="evidence" value="ECO:0007669"/>
    <property type="project" value="UniProtKB-SubCell"/>
</dbReference>
<dbReference type="InterPro" id="IPR001188">
    <property type="entry name" value="Sperm_putr-bd"/>
</dbReference>
<feature type="binding site" evidence="6">
    <location>
        <begin position="160"/>
        <end position="163"/>
    </location>
    <ligand>
        <name>spermidine</name>
        <dbReference type="ChEBI" id="CHEBI:57834"/>
    </ligand>
</feature>
<dbReference type="CDD" id="cd13590">
    <property type="entry name" value="PBP2_PotD_PotF_like"/>
    <property type="match status" value="1"/>
</dbReference>
<dbReference type="GO" id="GO:0015846">
    <property type="term" value="P:polyamine transport"/>
    <property type="evidence" value="ECO:0007669"/>
    <property type="project" value="InterPro"/>
</dbReference>
<dbReference type="Gene3D" id="3.40.190.10">
    <property type="entry name" value="Periplasmic binding protein-like II"/>
    <property type="match status" value="2"/>
</dbReference>
<dbReference type="SUPFAM" id="SSF53850">
    <property type="entry name" value="Periplasmic binding protein-like II"/>
    <property type="match status" value="1"/>
</dbReference>
<dbReference type="RefSeq" id="WP_058522287.1">
    <property type="nucleotide sequence ID" value="NZ_CAAAHV010000034.1"/>
</dbReference>
<dbReference type="AlphaFoldDB" id="A0A378IJE1"/>
<keyword evidence="4 5" id="KW-0574">Periplasm</keyword>
<feature type="signal peptide" evidence="7">
    <location>
        <begin position="1"/>
        <end position="19"/>
    </location>
</feature>
<keyword evidence="2 5" id="KW-0813">Transport</keyword>
<dbReference type="Pfam" id="PF13416">
    <property type="entry name" value="SBP_bac_8"/>
    <property type="match status" value="1"/>
</dbReference>
<evidence type="ECO:0000256" key="2">
    <source>
        <dbReference type="ARBA" id="ARBA00022448"/>
    </source>
</evidence>
<gene>
    <name evidence="9" type="primary">potD</name>
    <name evidence="8" type="ORF">Lbir_0171</name>
    <name evidence="9" type="ORF">NCTC12437_02055</name>
</gene>
<name>A0A378IJE1_9GAMM</name>
<reference evidence="8 10" key="1">
    <citation type="submission" date="2015-11" db="EMBL/GenBank/DDBJ databases">
        <title>Genomic analysis of 38 Legionella species identifies large and diverse effector repertoires.</title>
        <authorList>
            <person name="Burstein D."/>
            <person name="Amaro F."/>
            <person name="Zusman T."/>
            <person name="Lifshitz Z."/>
            <person name="Cohen O."/>
            <person name="Gilbert J.A."/>
            <person name="Pupko T."/>
            <person name="Shuman H.A."/>
            <person name="Segal G."/>
        </authorList>
    </citation>
    <scope>NUCLEOTIDE SEQUENCE [LARGE SCALE GENOMIC DNA]</scope>
    <source>
        <strain evidence="8 10">CDC#1407-AL-14</strain>
    </source>
</reference>
<evidence type="ECO:0000313" key="9">
    <source>
        <dbReference type="EMBL" id="STX32274.1"/>
    </source>
</evidence>
<dbReference type="PRINTS" id="PR00909">
    <property type="entry name" value="SPERMDNBNDNG"/>
</dbReference>
<evidence type="ECO:0000256" key="6">
    <source>
        <dbReference type="PIRSR" id="PIRSR019574-1"/>
    </source>
</evidence>
<feature type="binding site" evidence="6">
    <location>
        <position position="78"/>
    </location>
    <ligand>
        <name>spermidine</name>
        <dbReference type="ChEBI" id="CHEBI:57834"/>
    </ligand>
</feature>
<dbReference type="InterPro" id="IPR006059">
    <property type="entry name" value="SBP"/>
</dbReference>
<protein>
    <recommendedName>
        <fullName evidence="5">Putrescine-binding periplasmic protein</fullName>
    </recommendedName>
</protein>
<keyword evidence="10" id="KW-1185">Reference proteome</keyword>
<dbReference type="Proteomes" id="UP000255066">
    <property type="component" value="Unassembled WGS sequence"/>
</dbReference>
<dbReference type="PIRSF" id="PIRSF019574">
    <property type="entry name" value="Periplasmic_polyamine_BP"/>
    <property type="match status" value="1"/>
</dbReference>
<proteinExistence type="inferred from homology"/>
<evidence type="ECO:0000256" key="5">
    <source>
        <dbReference type="PIRNR" id="PIRNR019574"/>
    </source>
</evidence>
<comment type="subcellular location">
    <subcellularLocation>
        <location evidence="1 5">Periplasm</location>
    </subcellularLocation>
</comment>
<reference evidence="9 11" key="2">
    <citation type="submission" date="2018-06" db="EMBL/GenBank/DDBJ databases">
        <authorList>
            <consortium name="Pathogen Informatics"/>
            <person name="Doyle S."/>
        </authorList>
    </citation>
    <scope>NUCLEOTIDE SEQUENCE [LARGE SCALE GENOMIC DNA]</scope>
    <source>
        <strain evidence="9 11">NCTC12437</strain>
    </source>
</reference>
<dbReference type="EMBL" id="UGNW01000001">
    <property type="protein sequence ID" value="STX32274.1"/>
    <property type="molecule type" value="Genomic_DNA"/>
</dbReference>
<dbReference type="PANTHER" id="PTHR30222:SF17">
    <property type="entry name" value="SPERMIDINE_PUTRESCINE-BINDING PERIPLASMIC PROTEIN"/>
    <property type="match status" value="1"/>
</dbReference>
<evidence type="ECO:0000256" key="1">
    <source>
        <dbReference type="ARBA" id="ARBA00004418"/>
    </source>
</evidence>
<organism evidence="9 11">
    <name type="scientific">Legionella birminghamensis</name>
    <dbReference type="NCBI Taxonomy" id="28083"/>
    <lineage>
        <taxon>Bacteria</taxon>
        <taxon>Pseudomonadati</taxon>
        <taxon>Pseudomonadota</taxon>
        <taxon>Gammaproteobacteria</taxon>
        <taxon>Legionellales</taxon>
        <taxon>Legionellaceae</taxon>
        <taxon>Legionella</taxon>
    </lineage>
</organism>
<dbReference type="PANTHER" id="PTHR30222">
    <property type="entry name" value="SPERMIDINE/PUTRESCINE-BINDING PERIPLASMIC PROTEIN"/>
    <property type="match status" value="1"/>
</dbReference>
<keyword evidence="3 7" id="KW-0732">Signal</keyword>
<evidence type="ECO:0000256" key="3">
    <source>
        <dbReference type="ARBA" id="ARBA00022729"/>
    </source>
</evidence>
<dbReference type="STRING" id="28083.Lbir_0171"/>
<sequence length="341" mass="38770">MKKLIIAFGLCFYSMTACAAVVNVYVWGGEIPKTVVQQFENETGIKVNFSTYDSNETMYAKLKASSNTIYDVILPSGYFVERMKKQNMLHPIDPQKLPNLKNLDPVFTNNDYDRGNQFSVPMIWGLTGIFYNAGTIKSPPDSWAKLWEKQWQKQLMLLDDSREVFAIALMSLGFDPNDSDADHIRLAYEHLLKLVPNIKLFASDSIQAIMIDEDASLGTAWNGDAFKAQSENKAIQFIFPKDGFVIWVDCLAMPLNPPHPEEAYAFINFILRPDISSQIALKEGHAITNLAGRKLLPQSLQQNTLIYPPADILQRGHFQRDVGEETLLIYNQYWEQLKLAF</sequence>
<evidence type="ECO:0000313" key="11">
    <source>
        <dbReference type="Proteomes" id="UP000255066"/>
    </source>
</evidence>
<dbReference type="Proteomes" id="UP000054735">
    <property type="component" value="Unassembled WGS sequence"/>
</dbReference>
<evidence type="ECO:0000313" key="8">
    <source>
        <dbReference type="EMBL" id="KTC76102.1"/>
    </source>
</evidence>
<comment type="similarity">
    <text evidence="5">Belongs to the bacterial solute-binding protein PotD/PotF family.</text>
</comment>
<evidence type="ECO:0000256" key="4">
    <source>
        <dbReference type="ARBA" id="ARBA00022764"/>
    </source>
</evidence>
<dbReference type="EMBL" id="LNXT01000001">
    <property type="protein sequence ID" value="KTC76102.1"/>
    <property type="molecule type" value="Genomic_DNA"/>
</dbReference>